<keyword evidence="4" id="KW-0732">Signal</keyword>
<dbReference type="InterPro" id="IPR003599">
    <property type="entry name" value="Ig_sub"/>
</dbReference>
<dbReference type="Pfam" id="PF13927">
    <property type="entry name" value="Ig_3"/>
    <property type="match status" value="1"/>
</dbReference>
<evidence type="ECO:0000313" key="14">
    <source>
        <dbReference type="EMBL" id="KAF6310276.1"/>
    </source>
</evidence>
<evidence type="ECO:0000256" key="10">
    <source>
        <dbReference type="ARBA" id="ARBA00023288"/>
    </source>
</evidence>
<dbReference type="FunFam" id="2.60.40.10:FF:000004">
    <property type="entry name" value="DCC isoform 1"/>
    <property type="match status" value="1"/>
</dbReference>
<keyword evidence="10" id="KW-0449">Lipoprotein</keyword>
<dbReference type="Gene3D" id="2.60.40.10">
    <property type="entry name" value="Immunoglobulins"/>
    <property type="match status" value="3"/>
</dbReference>
<dbReference type="PANTHER" id="PTHR44170">
    <property type="entry name" value="PROTEIN SIDEKICK"/>
    <property type="match status" value="1"/>
</dbReference>
<evidence type="ECO:0000313" key="15">
    <source>
        <dbReference type="Proteomes" id="UP000527355"/>
    </source>
</evidence>
<evidence type="ECO:0000256" key="3">
    <source>
        <dbReference type="ARBA" id="ARBA00022475"/>
    </source>
</evidence>
<dbReference type="GO" id="GO:0098632">
    <property type="term" value="F:cell-cell adhesion mediator activity"/>
    <property type="evidence" value="ECO:0007669"/>
    <property type="project" value="TreeGrafter"/>
</dbReference>
<dbReference type="InterPro" id="IPR036179">
    <property type="entry name" value="Ig-like_dom_sf"/>
</dbReference>
<feature type="domain" description="Ig-like" evidence="13">
    <location>
        <begin position="6"/>
        <end position="92"/>
    </location>
</feature>
<keyword evidence="15" id="KW-1185">Reference proteome</keyword>
<dbReference type="InterPro" id="IPR013783">
    <property type="entry name" value="Ig-like_fold"/>
</dbReference>
<evidence type="ECO:0000256" key="12">
    <source>
        <dbReference type="ARBA" id="ARBA00038703"/>
    </source>
</evidence>
<organism evidence="14 15">
    <name type="scientific">Myotis myotis</name>
    <name type="common">Greater mouse-eared bat</name>
    <name type="synonym">Vespertilio myotis</name>
    <dbReference type="NCBI Taxonomy" id="51298"/>
    <lineage>
        <taxon>Eukaryota</taxon>
        <taxon>Metazoa</taxon>
        <taxon>Chordata</taxon>
        <taxon>Craniata</taxon>
        <taxon>Vertebrata</taxon>
        <taxon>Euteleostomi</taxon>
        <taxon>Mammalia</taxon>
        <taxon>Eutheria</taxon>
        <taxon>Laurasiatheria</taxon>
        <taxon>Chiroptera</taxon>
        <taxon>Yangochiroptera</taxon>
        <taxon>Vespertilionidae</taxon>
        <taxon>Myotis</taxon>
    </lineage>
</organism>
<evidence type="ECO:0000256" key="4">
    <source>
        <dbReference type="ARBA" id="ARBA00022729"/>
    </source>
</evidence>
<dbReference type="InterPro" id="IPR013098">
    <property type="entry name" value="Ig_I-set"/>
</dbReference>
<comment type="subcellular location">
    <subcellularLocation>
        <location evidence="1">Cell membrane</location>
    </subcellularLocation>
</comment>
<name>A0A7J7UBY9_MYOMY</name>
<dbReference type="SMART" id="SM00408">
    <property type="entry name" value="IGc2"/>
    <property type="match status" value="2"/>
</dbReference>
<keyword evidence="6" id="KW-0130">Cell adhesion</keyword>
<dbReference type="GO" id="GO:0007411">
    <property type="term" value="P:axon guidance"/>
    <property type="evidence" value="ECO:0007669"/>
    <property type="project" value="TreeGrafter"/>
</dbReference>
<dbReference type="Proteomes" id="UP000527355">
    <property type="component" value="Unassembled WGS sequence"/>
</dbReference>
<proteinExistence type="inferred from homology"/>
<keyword evidence="8" id="KW-1015">Disulfide bond</keyword>
<keyword evidence="3" id="KW-1003">Cell membrane</keyword>
<keyword evidence="7" id="KW-0472">Membrane</keyword>
<evidence type="ECO:0000256" key="6">
    <source>
        <dbReference type="ARBA" id="ARBA00022889"/>
    </source>
</evidence>
<dbReference type="InterPro" id="IPR007110">
    <property type="entry name" value="Ig-like_dom"/>
</dbReference>
<evidence type="ECO:0000256" key="7">
    <source>
        <dbReference type="ARBA" id="ARBA00023136"/>
    </source>
</evidence>
<keyword evidence="11" id="KW-0393">Immunoglobulin domain</keyword>
<evidence type="ECO:0000256" key="1">
    <source>
        <dbReference type="ARBA" id="ARBA00004236"/>
    </source>
</evidence>
<dbReference type="SMART" id="SM00409">
    <property type="entry name" value="IG"/>
    <property type="match status" value="2"/>
</dbReference>
<reference evidence="14 15" key="1">
    <citation type="journal article" date="2020" name="Nature">
        <title>Six reference-quality genomes reveal evolution of bat adaptations.</title>
        <authorList>
            <person name="Jebb D."/>
            <person name="Huang Z."/>
            <person name="Pippel M."/>
            <person name="Hughes G.M."/>
            <person name="Lavrichenko K."/>
            <person name="Devanna P."/>
            <person name="Winkler S."/>
            <person name="Jermiin L.S."/>
            <person name="Skirmuntt E.C."/>
            <person name="Katzourakis A."/>
            <person name="Burkitt-Gray L."/>
            <person name="Ray D.A."/>
            <person name="Sullivan K.A.M."/>
            <person name="Roscito J.G."/>
            <person name="Kirilenko B.M."/>
            <person name="Davalos L.M."/>
            <person name="Corthals A.P."/>
            <person name="Power M.L."/>
            <person name="Jones G."/>
            <person name="Ransome R.D."/>
            <person name="Dechmann D.K.N."/>
            <person name="Locatelli A.G."/>
            <person name="Puechmaille S.J."/>
            <person name="Fedrigo O."/>
            <person name="Jarvis E.D."/>
            <person name="Hiller M."/>
            <person name="Vernes S.C."/>
            <person name="Myers E.W."/>
            <person name="Teeling E.C."/>
        </authorList>
    </citation>
    <scope>NUCLEOTIDE SEQUENCE [LARGE SCALE GENOMIC DNA]</scope>
    <source>
        <strain evidence="14">MMyoMyo1</strain>
        <tissue evidence="14">Flight muscle</tissue>
    </source>
</reference>
<dbReference type="GO" id="GO:0030424">
    <property type="term" value="C:axon"/>
    <property type="evidence" value="ECO:0007669"/>
    <property type="project" value="TreeGrafter"/>
</dbReference>
<dbReference type="PANTHER" id="PTHR44170:SF18">
    <property type="entry name" value="CONTACTIN 3B-RELATED"/>
    <property type="match status" value="1"/>
</dbReference>
<dbReference type="InterPro" id="IPR003598">
    <property type="entry name" value="Ig_sub2"/>
</dbReference>
<evidence type="ECO:0000256" key="9">
    <source>
        <dbReference type="ARBA" id="ARBA00023180"/>
    </source>
</evidence>
<dbReference type="FunFam" id="2.60.40.10:FF:000273">
    <property type="entry name" value="contactin-3 isoform X1"/>
    <property type="match status" value="1"/>
</dbReference>
<dbReference type="EMBL" id="JABWUV010000013">
    <property type="protein sequence ID" value="KAF6310276.1"/>
    <property type="molecule type" value="Genomic_DNA"/>
</dbReference>
<dbReference type="AlphaFoldDB" id="A0A7J7UBY9"/>
<comment type="subunit">
    <text evidence="12">Interacts with PTPRG.</text>
</comment>
<evidence type="ECO:0000256" key="8">
    <source>
        <dbReference type="ARBA" id="ARBA00023157"/>
    </source>
</evidence>
<gene>
    <name evidence="14" type="ORF">mMyoMyo1_003098</name>
</gene>
<accession>A0A7J7UBY9</accession>
<dbReference type="PROSITE" id="PS50835">
    <property type="entry name" value="IG_LIKE"/>
    <property type="match status" value="2"/>
</dbReference>
<feature type="domain" description="Ig-like" evidence="13">
    <location>
        <begin position="97"/>
        <end position="181"/>
    </location>
</feature>
<dbReference type="Pfam" id="PF07679">
    <property type="entry name" value="I-set"/>
    <property type="match status" value="1"/>
</dbReference>
<evidence type="ECO:0000259" key="13">
    <source>
        <dbReference type="PROSITE" id="PS50835"/>
    </source>
</evidence>
<evidence type="ECO:0000256" key="5">
    <source>
        <dbReference type="ARBA" id="ARBA00022737"/>
    </source>
</evidence>
<comment type="similarity">
    <text evidence="2">Belongs to the immunoglobulin superfamily. Contactin family.</text>
</comment>
<protein>
    <submittedName>
        <fullName evidence="14">Contactin 4</fullName>
    </submittedName>
</protein>
<dbReference type="GO" id="GO:0005886">
    <property type="term" value="C:plasma membrane"/>
    <property type="evidence" value="ECO:0007669"/>
    <property type="project" value="UniProtKB-SubCell"/>
</dbReference>
<dbReference type="GO" id="GO:0007420">
    <property type="term" value="P:brain development"/>
    <property type="evidence" value="ECO:0007669"/>
    <property type="project" value="TreeGrafter"/>
</dbReference>
<keyword evidence="5" id="KW-0677">Repeat</keyword>
<sequence length="241" mass="26890">MGEYEPKIEVQFPDTVPTAKGGTARLECFALGNPVPTIIWRRADGKPIARKARRHQSDGILEIPNFQQEDAGLYECVAENSRGKNVARGQLTFYAQPNWIQKISDVHVAIEDNVSWECRASGRPRPTYRWLKNGEPLFAQDRVHIEQGSLNITGVSLADAGMYQCVAENRHGAVFSSAELSVIAAGPDFSRALLKRVTLVKVGGDVVIECKPKASPKPIYTWKKGRAVLRESERKQYRMDP</sequence>
<evidence type="ECO:0000256" key="11">
    <source>
        <dbReference type="ARBA" id="ARBA00023319"/>
    </source>
</evidence>
<comment type="caution">
    <text evidence="14">The sequence shown here is derived from an EMBL/GenBank/DDBJ whole genome shotgun (WGS) entry which is preliminary data.</text>
</comment>
<dbReference type="SUPFAM" id="SSF48726">
    <property type="entry name" value="Immunoglobulin"/>
    <property type="match status" value="3"/>
</dbReference>
<evidence type="ECO:0000256" key="2">
    <source>
        <dbReference type="ARBA" id="ARBA00009812"/>
    </source>
</evidence>
<keyword evidence="9" id="KW-0325">Glycoprotein</keyword>